<organism evidence="1 2">
    <name type="scientific">Streptomyces malaysiensis subsp. samsunensis</name>
    <dbReference type="NCBI Taxonomy" id="459658"/>
    <lineage>
        <taxon>Bacteria</taxon>
        <taxon>Bacillati</taxon>
        <taxon>Actinomycetota</taxon>
        <taxon>Actinomycetes</taxon>
        <taxon>Kitasatosporales</taxon>
        <taxon>Streptomycetaceae</taxon>
        <taxon>Streptomyces</taxon>
        <taxon>Streptomyces violaceusniger group</taxon>
    </lineage>
</organism>
<evidence type="ECO:0000313" key="2">
    <source>
        <dbReference type="Proteomes" id="UP001142400"/>
    </source>
</evidence>
<evidence type="ECO:0008006" key="3">
    <source>
        <dbReference type="Google" id="ProtNLM"/>
    </source>
</evidence>
<dbReference type="RefSeq" id="WP_257631195.1">
    <property type="nucleotide sequence ID" value="NZ_JANIIC010000012.1"/>
</dbReference>
<evidence type="ECO:0000313" key="1">
    <source>
        <dbReference type="EMBL" id="MCQ8829978.1"/>
    </source>
</evidence>
<gene>
    <name evidence="1" type="ORF">NQU54_13030</name>
</gene>
<sequence>MSAEERKLRVRRLVCENASRTHRTFAEQVPGLTRRHIRRTQFPTTLLTDVALFLGGRPGTRLSARMSITTCKDTLLRLIRALPDPKPDPVPALSVDDC</sequence>
<dbReference type="AlphaFoldDB" id="A0A9X2RTP7"/>
<protein>
    <recommendedName>
        <fullName evidence="3">Transposase</fullName>
    </recommendedName>
</protein>
<dbReference type="Proteomes" id="UP001142400">
    <property type="component" value="Unassembled WGS sequence"/>
</dbReference>
<dbReference type="EMBL" id="JANIIC010000012">
    <property type="protein sequence ID" value="MCQ8829978.1"/>
    <property type="molecule type" value="Genomic_DNA"/>
</dbReference>
<proteinExistence type="predicted"/>
<reference evidence="1" key="1">
    <citation type="submission" date="2022-06" db="EMBL/GenBank/DDBJ databases">
        <title>WGS of actinobacteria.</title>
        <authorList>
            <person name="Thawai C."/>
        </authorList>
    </citation>
    <scope>NUCLEOTIDE SEQUENCE</scope>
    <source>
        <strain evidence="1">DSM 42010</strain>
    </source>
</reference>
<name>A0A9X2RTP7_STRMQ</name>
<comment type="caution">
    <text evidence="1">The sequence shown here is derived from an EMBL/GenBank/DDBJ whole genome shotgun (WGS) entry which is preliminary data.</text>
</comment>
<keyword evidence="2" id="KW-1185">Reference proteome</keyword>
<accession>A0A9X2RTP7</accession>